<dbReference type="Pfam" id="PF00654">
    <property type="entry name" value="Voltage_CLC"/>
    <property type="match status" value="1"/>
</dbReference>
<accession>A0A6L5Y8Y6</accession>
<feature type="transmembrane region" description="Helical" evidence="5">
    <location>
        <begin position="309"/>
        <end position="334"/>
    </location>
</feature>
<dbReference type="EMBL" id="VUNH01000001">
    <property type="protein sequence ID" value="MST54555.1"/>
    <property type="molecule type" value="Genomic_DNA"/>
</dbReference>
<evidence type="ECO:0000256" key="4">
    <source>
        <dbReference type="ARBA" id="ARBA00023136"/>
    </source>
</evidence>
<keyword evidence="3 5" id="KW-1133">Transmembrane helix</keyword>
<evidence type="ECO:0000256" key="5">
    <source>
        <dbReference type="SAM" id="Phobius"/>
    </source>
</evidence>
<feature type="transmembrane region" description="Helical" evidence="5">
    <location>
        <begin position="230"/>
        <end position="248"/>
    </location>
</feature>
<gene>
    <name evidence="6" type="ORF">FYJ74_00585</name>
</gene>
<organism evidence="6 7">
    <name type="scientific">Pyramidobacter porci</name>
    <dbReference type="NCBI Taxonomy" id="2605789"/>
    <lineage>
        <taxon>Bacteria</taxon>
        <taxon>Thermotogati</taxon>
        <taxon>Synergistota</taxon>
        <taxon>Synergistia</taxon>
        <taxon>Synergistales</taxon>
        <taxon>Dethiosulfovibrionaceae</taxon>
        <taxon>Pyramidobacter</taxon>
    </lineage>
</organism>
<dbReference type="AlphaFoldDB" id="A0A6L5Y8Y6"/>
<dbReference type="InterPro" id="IPR001807">
    <property type="entry name" value="ClC"/>
</dbReference>
<evidence type="ECO:0000256" key="1">
    <source>
        <dbReference type="ARBA" id="ARBA00004141"/>
    </source>
</evidence>
<dbReference type="GO" id="GO:0016020">
    <property type="term" value="C:membrane"/>
    <property type="evidence" value="ECO:0007669"/>
    <property type="project" value="UniProtKB-SubCell"/>
</dbReference>
<feature type="transmembrane region" description="Helical" evidence="5">
    <location>
        <begin position="58"/>
        <end position="80"/>
    </location>
</feature>
<evidence type="ECO:0000256" key="3">
    <source>
        <dbReference type="ARBA" id="ARBA00022989"/>
    </source>
</evidence>
<evidence type="ECO:0000313" key="7">
    <source>
        <dbReference type="Proteomes" id="UP000473699"/>
    </source>
</evidence>
<reference evidence="6 7" key="1">
    <citation type="submission" date="2019-08" db="EMBL/GenBank/DDBJ databases">
        <title>In-depth cultivation of the pig gut microbiome towards novel bacterial diversity and tailored functional studies.</title>
        <authorList>
            <person name="Wylensek D."/>
            <person name="Hitch T.C.A."/>
            <person name="Clavel T."/>
        </authorList>
    </citation>
    <scope>NUCLEOTIDE SEQUENCE [LARGE SCALE GENOMIC DNA]</scope>
    <source>
        <strain evidence="6 7">SM-530-WT-4B</strain>
    </source>
</reference>
<dbReference type="PRINTS" id="PR00762">
    <property type="entry name" value="CLCHANNEL"/>
</dbReference>
<keyword evidence="4 5" id="KW-0472">Membrane</keyword>
<sequence length="454" mass="48279">MKKDNRGIRVFLEEFVLCYAVIKWTALAVLSGLVVGGAVSLFVELLEFSIGVAGKLTGIWHYAILPLGLTASTLMVHYLAPDASGHGTEKVVEAVHERAGQIDVKVVPVKMITTIVTVAAGGSAGKEGPATQIAAGLTSTLARLLKFNDLDKKKLVVCGVSAGFAAVFGTPVAGAVFALEVLYIGQIFYDVLFASFLSGVVAWRTALLLGLKYSFFPVAEHLPLFSPQNFLWTLAAGVFFGLVSLCFIEIMNFSEKWFHDLKTPLTVKALIGSALILILTWCVGDSYFGLSEAGMVSVLHGGRVSPWAWLWKILMTVLTLSCGGSGGVVTPIFFIGASAGAAFASFFGLNTIAYASWGLVGVLAGSANAPLASTIMAVELLGGQAAPFAAVVSVTAFMIVGHRSVYPSQLLQRSKSSLLDVPERGRRIDRNLTVPVPERSPVLGHLSLRMKRKK</sequence>
<dbReference type="InterPro" id="IPR014743">
    <property type="entry name" value="Cl-channel_core"/>
</dbReference>
<dbReference type="PANTHER" id="PTHR43427">
    <property type="entry name" value="CHLORIDE CHANNEL PROTEIN CLC-E"/>
    <property type="match status" value="1"/>
</dbReference>
<dbReference type="PANTHER" id="PTHR43427:SF12">
    <property type="entry name" value="CHLORIDE TRANSPORTER"/>
    <property type="match status" value="1"/>
</dbReference>
<dbReference type="GO" id="GO:0015108">
    <property type="term" value="F:chloride transmembrane transporter activity"/>
    <property type="evidence" value="ECO:0007669"/>
    <property type="project" value="InterPro"/>
</dbReference>
<feature type="transmembrane region" description="Helical" evidence="5">
    <location>
        <begin position="269"/>
        <end position="289"/>
    </location>
</feature>
<dbReference type="Gene3D" id="1.10.3080.10">
    <property type="entry name" value="Clc chloride channel"/>
    <property type="match status" value="1"/>
</dbReference>
<dbReference type="Proteomes" id="UP000473699">
    <property type="component" value="Unassembled WGS sequence"/>
</dbReference>
<keyword evidence="7" id="KW-1185">Reference proteome</keyword>
<keyword evidence="2 5" id="KW-0812">Transmembrane</keyword>
<feature type="transmembrane region" description="Helical" evidence="5">
    <location>
        <begin position="20"/>
        <end position="46"/>
    </location>
</feature>
<name>A0A6L5Y8Y6_9BACT</name>
<protein>
    <submittedName>
        <fullName evidence="6">Voltage-gated chloride channel</fullName>
    </submittedName>
</protein>
<feature type="transmembrane region" description="Helical" evidence="5">
    <location>
        <begin position="341"/>
        <end position="365"/>
    </location>
</feature>
<dbReference type="SUPFAM" id="SSF81340">
    <property type="entry name" value="Clc chloride channel"/>
    <property type="match status" value="1"/>
</dbReference>
<feature type="transmembrane region" description="Helical" evidence="5">
    <location>
        <begin position="385"/>
        <end position="406"/>
    </location>
</feature>
<comment type="subcellular location">
    <subcellularLocation>
        <location evidence="1">Membrane</location>
        <topology evidence="1">Multi-pass membrane protein</topology>
    </subcellularLocation>
</comment>
<comment type="caution">
    <text evidence="6">The sequence shown here is derived from an EMBL/GenBank/DDBJ whole genome shotgun (WGS) entry which is preliminary data.</text>
</comment>
<dbReference type="RefSeq" id="WP_154527695.1">
    <property type="nucleotide sequence ID" value="NZ_VUNH01000001.1"/>
</dbReference>
<evidence type="ECO:0000256" key="2">
    <source>
        <dbReference type="ARBA" id="ARBA00022692"/>
    </source>
</evidence>
<evidence type="ECO:0000313" key="6">
    <source>
        <dbReference type="EMBL" id="MST54555.1"/>
    </source>
</evidence>
<dbReference type="InterPro" id="IPR050368">
    <property type="entry name" value="ClC-type_chloride_channel"/>
</dbReference>
<feature type="transmembrane region" description="Helical" evidence="5">
    <location>
        <begin position="191"/>
        <end position="210"/>
    </location>
</feature>
<proteinExistence type="predicted"/>
<feature type="transmembrane region" description="Helical" evidence="5">
    <location>
        <begin position="154"/>
        <end position="179"/>
    </location>
</feature>